<sequence length="108" mass="11614">MSSLTMNDLAAPLGLLRLLAADFAGLPAMNVDVSTIFPNTLELISHDDFGAFEAWRSALDIEADSVSYAEQSGGRTRVLKAETNHTGVRLCLIAYTHSHQHTEGEVAA</sequence>
<gene>
    <name evidence="1" type="ORF">TPA0598_04_00680</name>
</gene>
<evidence type="ECO:0000313" key="1">
    <source>
        <dbReference type="EMBL" id="GAO08432.1"/>
    </source>
</evidence>
<comment type="caution">
    <text evidence="1">The sequence shown here is derived from an EMBL/GenBank/DDBJ whole genome shotgun (WGS) entry which is preliminary data.</text>
</comment>
<dbReference type="OrthoDB" id="3855658at2"/>
<dbReference type="RefSeq" id="WP_042154080.1">
    <property type="nucleotide sequence ID" value="NZ_BBNO01000004.1"/>
</dbReference>
<evidence type="ECO:0000313" key="2">
    <source>
        <dbReference type="Proteomes" id="UP000048965"/>
    </source>
</evidence>
<proteinExistence type="predicted"/>
<dbReference type="AlphaFoldDB" id="A0A0P4R7A5"/>
<name>A0A0P4R7A5_9ACTN</name>
<accession>A0A0P4R7A5</accession>
<dbReference type="EMBL" id="BBNO01000004">
    <property type="protein sequence ID" value="GAO08432.1"/>
    <property type="molecule type" value="Genomic_DNA"/>
</dbReference>
<reference evidence="2" key="1">
    <citation type="submission" date="2014-09" db="EMBL/GenBank/DDBJ databases">
        <title>Whole genome shotgun sequence of Streptomyces sp. NBRC 110027.</title>
        <authorList>
            <person name="Komaki H."/>
            <person name="Ichikawa N."/>
            <person name="Katano-Makiyama Y."/>
            <person name="Hosoyama A."/>
            <person name="Hashimoto M."/>
            <person name="Uohara A."/>
            <person name="Kitahashi Y."/>
            <person name="Ohji S."/>
            <person name="Kimura A."/>
            <person name="Yamazoe A."/>
            <person name="Igarashi Y."/>
            <person name="Fujita N."/>
        </authorList>
    </citation>
    <scope>NUCLEOTIDE SEQUENCE [LARGE SCALE GENOMIC DNA]</scope>
    <source>
        <strain evidence="2">NBRC 110027</strain>
    </source>
</reference>
<dbReference type="Proteomes" id="UP000048965">
    <property type="component" value="Unassembled WGS sequence"/>
</dbReference>
<organism evidence="1 2">
    <name type="scientific">Streptomyces lydicamycinicus</name>
    <dbReference type="NCBI Taxonomy" id="1546107"/>
    <lineage>
        <taxon>Bacteria</taxon>
        <taxon>Bacillati</taxon>
        <taxon>Actinomycetota</taxon>
        <taxon>Actinomycetes</taxon>
        <taxon>Kitasatosporales</taxon>
        <taxon>Streptomycetaceae</taxon>
        <taxon>Streptomyces</taxon>
    </lineage>
</organism>
<protein>
    <submittedName>
        <fullName evidence="1">Uncharacterized protein</fullName>
    </submittedName>
</protein>
<keyword evidence="2" id="KW-1185">Reference proteome</keyword>
<reference evidence="1 2" key="2">
    <citation type="journal article" date="2015" name="Stand. Genomic Sci.">
        <title>Draft genome sequence of marine-derived Streptomyces sp. TP-A0598, a producer of anti-MRSA antibiotic lydicamycins.</title>
        <authorList>
            <person name="Komaki H."/>
            <person name="Ichikawa N."/>
            <person name="Hosoyama A."/>
            <person name="Fujita N."/>
            <person name="Igarashi Y."/>
        </authorList>
    </citation>
    <scope>NUCLEOTIDE SEQUENCE [LARGE SCALE GENOMIC DNA]</scope>
    <source>
        <strain evidence="1 2">NBRC 110027</strain>
    </source>
</reference>